<dbReference type="Proteomes" id="UP001189429">
    <property type="component" value="Unassembled WGS sequence"/>
</dbReference>
<feature type="region of interest" description="Disordered" evidence="1">
    <location>
        <begin position="1"/>
        <end position="46"/>
    </location>
</feature>
<proteinExistence type="predicted"/>
<name>A0ABN9Q9D2_9DINO</name>
<sequence>MPPTPVNPKCAGSVEVRSSSTGRPAPANPRSSGSSPTSATRSMVRTPWRSTRIPSLNTGRTTYVSESSGAILTESPCIEQGEEHVTQNATAMLVLDVEVAAKAAVKNFIDCTVEESVGGKVPCWTHLGIDGQKSPSKITTTTESRPWRDVSSNSSPIARASRRCRFLTGG</sequence>
<evidence type="ECO:0000313" key="2">
    <source>
        <dbReference type="EMBL" id="CAK0801168.1"/>
    </source>
</evidence>
<keyword evidence="3" id="KW-1185">Reference proteome</keyword>
<organism evidence="2 3">
    <name type="scientific">Prorocentrum cordatum</name>
    <dbReference type="NCBI Taxonomy" id="2364126"/>
    <lineage>
        <taxon>Eukaryota</taxon>
        <taxon>Sar</taxon>
        <taxon>Alveolata</taxon>
        <taxon>Dinophyceae</taxon>
        <taxon>Prorocentrales</taxon>
        <taxon>Prorocentraceae</taxon>
        <taxon>Prorocentrum</taxon>
    </lineage>
</organism>
<feature type="compositionally biased region" description="Low complexity" evidence="1">
    <location>
        <begin position="29"/>
        <end position="42"/>
    </location>
</feature>
<reference evidence="2" key="1">
    <citation type="submission" date="2023-10" db="EMBL/GenBank/DDBJ databases">
        <authorList>
            <person name="Chen Y."/>
            <person name="Shah S."/>
            <person name="Dougan E. K."/>
            <person name="Thang M."/>
            <person name="Chan C."/>
        </authorList>
    </citation>
    <scope>NUCLEOTIDE SEQUENCE [LARGE SCALE GENOMIC DNA]</scope>
</reference>
<gene>
    <name evidence="2" type="ORF">PCOR1329_LOCUS9126</name>
</gene>
<evidence type="ECO:0000313" key="3">
    <source>
        <dbReference type="Proteomes" id="UP001189429"/>
    </source>
</evidence>
<protein>
    <submittedName>
        <fullName evidence="2">Uncharacterized protein</fullName>
    </submittedName>
</protein>
<feature type="region of interest" description="Disordered" evidence="1">
    <location>
        <begin position="133"/>
        <end position="154"/>
    </location>
</feature>
<comment type="caution">
    <text evidence="2">The sequence shown here is derived from an EMBL/GenBank/DDBJ whole genome shotgun (WGS) entry which is preliminary data.</text>
</comment>
<evidence type="ECO:0000256" key="1">
    <source>
        <dbReference type="SAM" id="MobiDB-lite"/>
    </source>
</evidence>
<accession>A0ABN9Q9D2</accession>
<dbReference type="EMBL" id="CAUYUJ010002525">
    <property type="protein sequence ID" value="CAK0801168.1"/>
    <property type="molecule type" value="Genomic_DNA"/>
</dbReference>